<comment type="similarity">
    <text evidence="2">Belongs to the peptidase M20A family.</text>
</comment>
<keyword evidence="4" id="KW-0479">Metal-binding</keyword>
<keyword evidence="8" id="KW-0482">Metalloprotease</keyword>
<evidence type="ECO:0000256" key="3">
    <source>
        <dbReference type="ARBA" id="ARBA00022670"/>
    </source>
</evidence>
<dbReference type="Gene3D" id="3.40.630.10">
    <property type="entry name" value="Zn peptidases"/>
    <property type="match status" value="1"/>
</dbReference>
<dbReference type="GO" id="GO:0008237">
    <property type="term" value="F:metallopeptidase activity"/>
    <property type="evidence" value="ECO:0007669"/>
    <property type="project" value="UniProtKB-KW"/>
</dbReference>
<keyword evidence="3" id="KW-0645">Protease</keyword>
<dbReference type="Proteomes" id="UP000824241">
    <property type="component" value="Unassembled WGS sequence"/>
</dbReference>
<keyword evidence="6" id="KW-0862">Zinc</keyword>
<dbReference type="InterPro" id="IPR002933">
    <property type="entry name" value="Peptidase_M20"/>
</dbReference>
<evidence type="ECO:0000256" key="5">
    <source>
        <dbReference type="ARBA" id="ARBA00022801"/>
    </source>
</evidence>
<dbReference type="InterPro" id="IPR036264">
    <property type="entry name" value="Bact_exopeptidase_dim_dom"/>
</dbReference>
<dbReference type="PROSITE" id="PS00758">
    <property type="entry name" value="ARGE_DAPE_CPG2_1"/>
    <property type="match status" value="1"/>
</dbReference>
<dbReference type="GO" id="GO:0008777">
    <property type="term" value="F:acetylornithine deacetylase activity"/>
    <property type="evidence" value="ECO:0007669"/>
    <property type="project" value="TreeGrafter"/>
</dbReference>
<comment type="caution">
    <text evidence="9">The sequence shown here is derived from an EMBL/GenBank/DDBJ whole genome shotgun (WGS) entry which is preliminary data.</text>
</comment>
<comment type="cofactor">
    <cofactor evidence="1">
        <name>Zn(2+)</name>
        <dbReference type="ChEBI" id="CHEBI:29105"/>
    </cofactor>
</comment>
<dbReference type="Gene3D" id="3.30.70.360">
    <property type="match status" value="2"/>
</dbReference>
<dbReference type="NCBIfam" id="TIGR01887">
    <property type="entry name" value="dipeptidaselike"/>
    <property type="match status" value="1"/>
</dbReference>
<dbReference type="EC" id="3.4.13.-" evidence="9"/>
<dbReference type="GO" id="GO:0016805">
    <property type="term" value="F:dipeptidase activity"/>
    <property type="evidence" value="ECO:0007669"/>
    <property type="project" value="UniProtKB-KW"/>
</dbReference>
<dbReference type="GO" id="GO:0008270">
    <property type="term" value="F:zinc ion binding"/>
    <property type="evidence" value="ECO:0007669"/>
    <property type="project" value="InterPro"/>
</dbReference>
<gene>
    <name evidence="9" type="ORF">IAB37_02245</name>
</gene>
<evidence type="ECO:0000313" key="10">
    <source>
        <dbReference type="Proteomes" id="UP000824241"/>
    </source>
</evidence>
<dbReference type="SUPFAM" id="SSF53187">
    <property type="entry name" value="Zn-dependent exopeptidases"/>
    <property type="match status" value="1"/>
</dbReference>
<dbReference type="InterPro" id="IPR050072">
    <property type="entry name" value="Peptidase_M20A"/>
</dbReference>
<feature type="non-terminal residue" evidence="9">
    <location>
        <position position="437"/>
    </location>
</feature>
<evidence type="ECO:0000256" key="4">
    <source>
        <dbReference type="ARBA" id="ARBA00022723"/>
    </source>
</evidence>
<dbReference type="SUPFAM" id="SSF55031">
    <property type="entry name" value="Bacterial exopeptidase dimerisation domain"/>
    <property type="match status" value="1"/>
</dbReference>
<dbReference type="PANTHER" id="PTHR43808:SF31">
    <property type="entry name" value="N-ACETYL-L-CITRULLINE DEACETYLASE"/>
    <property type="match status" value="1"/>
</dbReference>
<evidence type="ECO:0000256" key="2">
    <source>
        <dbReference type="ARBA" id="ARBA00006247"/>
    </source>
</evidence>
<dbReference type="AlphaFoldDB" id="A0A9D1J488"/>
<evidence type="ECO:0000313" key="9">
    <source>
        <dbReference type="EMBL" id="HIR60382.1"/>
    </source>
</evidence>
<dbReference type="InterPro" id="IPR010964">
    <property type="entry name" value="M20A_pepV-rel"/>
</dbReference>
<reference evidence="9" key="2">
    <citation type="journal article" date="2021" name="PeerJ">
        <title>Extensive microbial diversity within the chicken gut microbiome revealed by metagenomics and culture.</title>
        <authorList>
            <person name="Gilroy R."/>
            <person name="Ravi A."/>
            <person name="Getino M."/>
            <person name="Pursley I."/>
            <person name="Horton D.L."/>
            <person name="Alikhan N.F."/>
            <person name="Baker D."/>
            <person name="Gharbi K."/>
            <person name="Hall N."/>
            <person name="Watson M."/>
            <person name="Adriaenssens E.M."/>
            <person name="Foster-Nyarko E."/>
            <person name="Jarju S."/>
            <person name="Secka A."/>
            <person name="Antonio M."/>
            <person name="Oren A."/>
            <person name="Chaudhuri R.R."/>
            <person name="La Ragione R."/>
            <person name="Hildebrand F."/>
            <person name="Pallen M.J."/>
        </authorList>
    </citation>
    <scope>NUCLEOTIDE SEQUENCE</scope>
    <source>
        <strain evidence="9">CHK189-12415</strain>
    </source>
</reference>
<evidence type="ECO:0000256" key="1">
    <source>
        <dbReference type="ARBA" id="ARBA00001947"/>
    </source>
</evidence>
<evidence type="ECO:0000256" key="8">
    <source>
        <dbReference type="ARBA" id="ARBA00023049"/>
    </source>
</evidence>
<dbReference type="GO" id="GO:0006526">
    <property type="term" value="P:L-arginine biosynthetic process"/>
    <property type="evidence" value="ECO:0007669"/>
    <property type="project" value="TreeGrafter"/>
</dbReference>
<dbReference type="GO" id="GO:0006508">
    <property type="term" value="P:proteolysis"/>
    <property type="evidence" value="ECO:0007669"/>
    <property type="project" value="UniProtKB-KW"/>
</dbReference>
<sequence>MAAITKQLVQQVDQWIARHRDEMVDEVCRLIRFPSVADPSGVPPYGQNCREVLDAYLEIGKSHGLAARNHDYHVGELYCPQWEGKPKRIGLMGHLDVVPAGEGWIYPPFAGTVKDGLIIGRGSQDNKGPSIAGLYTVLCLRDLGMALTYDVCALAGTNEESGMDDARYYAAHCALPDLILVTDSGFPVCYGERPVVSGKMAASRPFAKIHALWAENVPGLVPRHAEALLEKSGALLEKLEGLSLPEGCGWKETDEGILCWADSISGHPSFTDIRSGVIVKLLLLLLENGLAEDEGDRETLAFAAKAACSADGAALGIDFEDEPSGRMKWSCGTLSLEEGRLQLGFSARCPLTVDPSKVFPAVLKSCEAAGFTAVQTRFLPGNHFPKSTPVIQTLDKVFRQTTGLDWPPQVFSAGTHARQLPSAVAYGPGGLAGTCVP</sequence>
<reference evidence="9" key="1">
    <citation type="submission" date="2020-10" db="EMBL/GenBank/DDBJ databases">
        <authorList>
            <person name="Gilroy R."/>
        </authorList>
    </citation>
    <scope>NUCLEOTIDE SEQUENCE</scope>
    <source>
        <strain evidence="9">CHK189-12415</strain>
    </source>
</reference>
<protein>
    <submittedName>
        <fullName evidence="9">Sapep family Mn(2+)-dependent dipeptidase</fullName>
        <ecNumber evidence="9">3.4.13.-</ecNumber>
    </submittedName>
</protein>
<organism evidence="9 10">
    <name type="scientific">Candidatus Faecivivens stercoravium</name>
    <dbReference type="NCBI Taxonomy" id="2840803"/>
    <lineage>
        <taxon>Bacteria</taxon>
        <taxon>Bacillati</taxon>
        <taxon>Bacillota</taxon>
        <taxon>Clostridia</taxon>
        <taxon>Eubacteriales</taxon>
        <taxon>Oscillospiraceae</taxon>
        <taxon>Oscillospiraceae incertae sedis</taxon>
        <taxon>Candidatus Faecivivens</taxon>
    </lineage>
</organism>
<dbReference type="Pfam" id="PF01546">
    <property type="entry name" value="Peptidase_M20"/>
    <property type="match status" value="1"/>
</dbReference>
<accession>A0A9D1J488</accession>
<evidence type="ECO:0000256" key="7">
    <source>
        <dbReference type="ARBA" id="ARBA00022997"/>
    </source>
</evidence>
<proteinExistence type="inferred from homology"/>
<evidence type="ECO:0000256" key="6">
    <source>
        <dbReference type="ARBA" id="ARBA00022833"/>
    </source>
</evidence>
<keyword evidence="5 9" id="KW-0378">Hydrolase</keyword>
<dbReference type="InterPro" id="IPR001261">
    <property type="entry name" value="ArgE/DapE_CS"/>
</dbReference>
<dbReference type="PANTHER" id="PTHR43808">
    <property type="entry name" value="ACETYLORNITHINE DEACETYLASE"/>
    <property type="match status" value="1"/>
</dbReference>
<name>A0A9D1J488_9FIRM</name>
<keyword evidence="7 9" id="KW-0224">Dipeptidase</keyword>
<dbReference type="EMBL" id="DVHA01000076">
    <property type="protein sequence ID" value="HIR60382.1"/>
    <property type="molecule type" value="Genomic_DNA"/>
</dbReference>